<evidence type="ECO:0000313" key="4">
    <source>
        <dbReference type="Proteomes" id="UP000199393"/>
    </source>
</evidence>
<evidence type="ECO:0000259" key="1">
    <source>
        <dbReference type="Pfam" id="PF00675"/>
    </source>
</evidence>
<dbReference type="PANTHER" id="PTHR11851:SF224">
    <property type="entry name" value="PROCESSING PROTEASE"/>
    <property type="match status" value="1"/>
</dbReference>
<name>A0A1C3NB37_9ACTN</name>
<feature type="domain" description="Peptidase M16 C-terminal" evidence="2">
    <location>
        <begin position="184"/>
        <end position="356"/>
    </location>
</feature>
<dbReference type="InterPro" id="IPR007863">
    <property type="entry name" value="Peptidase_M16_C"/>
</dbReference>
<dbReference type="Pfam" id="PF05193">
    <property type="entry name" value="Peptidase_M16_C"/>
    <property type="match status" value="1"/>
</dbReference>
<sequence>MSAPSGPRTLPPLGPNRRLKLPKQAERTLANGLTVIAVRRPAVPLVELRLWIPFGRTHLARGAMLSQTMLSGTSTMTSVQIAAELQKVGGGLSAGVDPDRLMLTGTSLVTGLDRMLEILAEVLTGATYPNDEVATERDRLVDRIQVAQSQPAHLARVALLKRIFGRHPYAVQTPEPDEVRSVRPAALRRLHEERVHPAEGMLVLVGDVQPERALDAAEKALDGWTGAGRAVVLPATPPLEPGPLLLVDRPGSVQSSLRVALPAVPRTHPDHAPLQLANLVFGGYFSSRWVENIREDKGYTYGPHSLIEHAVAGSVLVAAAEVATEVTGPALLETTYELGRLASLPVKEEELEQARQYALGTLQLGMSTQAGLAALTSAYAGNGLRLDFLAEHAARLAKATVADVAEAAARYLAPAKAVTVVLGDAERIAPALAALTPLERSA</sequence>
<dbReference type="Gene3D" id="3.30.830.10">
    <property type="entry name" value="Metalloenzyme, LuxS/M16 peptidase-like"/>
    <property type="match status" value="2"/>
</dbReference>
<reference evidence="4" key="1">
    <citation type="submission" date="2016-06" db="EMBL/GenBank/DDBJ databases">
        <authorList>
            <person name="Varghese N."/>
        </authorList>
    </citation>
    <scope>NUCLEOTIDE SEQUENCE [LARGE SCALE GENOMIC DNA]</scope>
    <source>
        <strain evidence="4">DSM 45344</strain>
    </source>
</reference>
<dbReference type="GO" id="GO:0046872">
    <property type="term" value="F:metal ion binding"/>
    <property type="evidence" value="ECO:0007669"/>
    <property type="project" value="InterPro"/>
</dbReference>
<dbReference type="InterPro" id="IPR050361">
    <property type="entry name" value="MPP/UQCRC_Complex"/>
</dbReference>
<dbReference type="PANTHER" id="PTHR11851">
    <property type="entry name" value="METALLOPROTEASE"/>
    <property type="match status" value="1"/>
</dbReference>
<dbReference type="PATRIC" id="fig|307121.4.peg.5453"/>
<dbReference type="STRING" id="307121.GA0070620_5349"/>
<gene>
    <name evidence="3" type="ORF">GA0070620_5349</name>
</gene>
<dbReference type="OrthoDB" id="9811314at2"/>
<accession>A0A1C3NB37</accession>
<dbReference type="Proteomes" id="UP000199393">
    <property type="component" value="Chromosome I"/>
</dbReference>
<dbReference type="InterPro" id="IPR011765">
    <property type="entry name" value="Pept_M16_N"/>
</dbReference>
<proteinExistence type="predicted"/>
<dbReference type="AlphaFoldDB" id="A0A1C3NB37"/>
<evidence type="ECO:0000259" key="2">
    <source>
        <dbReference type="Pfam" id="PF05193"/>
    </source>
</evidence>
<dbReference type="RefSeq" id="WP_091595290.1">
    <property type="nucleotide sequence ID" value="NZ_JBHRWG010000002.1"/>
</dbReference>
<dbReference type="SUPFAM" id="SSF63411">
    <property type="entry name" value="LuxS/MPP-like metallohydrolase"/>
    <property type="match status" value="2"/>
</dbReference>
<dbReference type="InterPro" id="IPR011249">
    <property type="entry name" value="Metalloenz_LuxS/M16"/>
</dbReference>
<dbReference type="Pfam" id="PF00675">
    <property type="entry name" value="Peptidase_M16"/>
    <property type="match status" value="1"/>
</dbReference>
<feature type="domain" description="Peptidase M16 N-terminal" evidence="1">
    <location>
        <begin position="65"/>
        <end position="173"/>
    </location>
</feature>
<evidence type="ECO:0000313" key="3">
    <source>
        <dbReference type="EMBL" id="SBV29768.1"/>
    </source>
</evidence>
<dbReference type="EMBL" id="LT598496">
    <property type="protein sequence ID" value="SBV29768.1"/>
    <property type="molecule type" value="Genomic_DNA"/>
</dbReference>
<organism evidence="3 4">
    <name type="scientific">Micromonospora krabiensis</name>
    <dbReference type="NCBI Taxonomy" id="307121"/>
    <lineage>
        <taxon>Bacteria</taxon>
        <taxon>Bacillati</taxon>
        <taxon>Actinomycetota</taxon>
        <taxon>Actinomycetes</taxon>
        <taxon>Micromonosporales</taxon>
        <taxon>Micromonosporaceae</taxon>
        <taxon>Micromonospora</taxon>
    </lineage>
</organism>
<protein>
    <submittedName>
        <fullName evidence="3">Predicted Zn-dependent peptidase</fullName>
    </submittedName>
</protein>
<keyword evidence="4" id="KW-1185">Reference proteome</keyword>